<dbReference type="SUPFAM" id="SSF52540">
    <property type="entry name" value="P-loop containing nucleoside triphosphate hydrolases"/>
    <property type="match status" value="1"/>
</dbReference>
<evidence type="ECO:0000313" key="3">
    <source>
        <dbReference type="Proteomes" id="UP000722791"/>
    </source>
</evidence>
<feature type="compositionally biased region" description="Low complexity" evidence="1">
    <location>
        <begin position="293"/>
        <end position="311"/>
    </location>
</feature>
<feature type="compositionally biased region" description="Basic and acidic residues" evidence="1">
    <location>
        <begin position="159"/>
        <end position="174"/>
    </location>
</feature>
<sequence length="605" mass="61229">DVGVEVAAAQPAPLGDAVTRQASVANAAVAAAGTEEEIWFDANSNFSRSNSSAYMSAFAGGDDGSGFWPGRMMNFSRPVSQVLLVAGNEDSPTRHALYGSRVPSGVALASGQGLGLAPSSGFDSRSNPNFSLSRRPSLQQMRSKATTGSGSGTGLAAVKEQEIRPEEPGDKEGEIVQAEAVASGGSGGRMVAAVAVAGVSDMATAAAATDAATAATAADAGTAVVDTGAEMKGAGASGADGSSSSRGVGEEIEPQQLAPEPEQRLTERPTDEQQQKQNEEQLQPPPARRRRPSAAARTAAASAAAANGGAATTTATLWPAAPGLARLIGRDHDLARLIHAILPVSTQPPPPPLVAAAAAATASPTVLLVSGPVGCGRTALVTAAADRLIAAGAWTCAAFADVRCATGPEEAALEMALALNVPFYAADRPAGVRLLSWLRTYGSQLRQGLVLDNVDVLLGIGRDEALAMAYGACTATTTTTTTAGTSSVGCAAATTTTARSSVDHPAAAVPGSCTAAFDDPDLPFGDPPESTLSPAEGMDRRRRVLRLLRDVVLAAPGLQLVMVSGPGVTLELLRPCVPQDLSIRFQSLGLMSQGAARQLLRSALG</sequence>
<accession>A0A8J4GDH8</accession>
<proteinExistence type="predicted"/>
<reference evidence="2" key="1">
    <citation type="journal article" date="2021" name="Proc. Natl. Acad. Sci. U.S.A.">
        <title>Three genomes in the algal genus Volvox reveal the fate of a haploid sex-determining region after a transition to homothallism.</title>
        <authorList>
            <person name="Yamamoto K."/>
            <person name="Hamaji T."/>
            <person name="Kawai-Toyooka H."/>
            <person name="Matsuzaki R."/>
            <person name="Takahashi F."/>
            <person name="Nishimura Y."/>
            <person name="Kawachi M."/>
            <person name="Noguchi H."/>
            <person name="Minakuchi Y."/>
            <person name="Umen J.G."/>
            <person name="Toyoda A."/>
            <person name="Nozaki H."/>
        </authorList>
    </citation>
    <scope>NUCLEOTIDE SEQUENCE</scope>
    <source>
        <strain evidence="2">NIES-3785</strain>
    </source>
</reference>
<comment type="caution">
    <text evidence="2">The sequence shown here is derived from an EMBL/GenBank/DDBJ whole genome shotgun (WGS) entry which is preliminary data.</text>
</comment>
<evidence type="ECO:0000313" key="2">
    <source>
        <dbReference type="EMBL" id="GIM05392.1"/>
    </source>
</evidence>
<dbReference type="AlphaFoldDB" id="A0A8J4GDH8"/>
<name>A0A8J4GDH8_9CHLO</name>
<protein>
    <submittedName>
        <fullName evidence="2">Uncharacterized protein</fullName>
    </submittedName>
</protein>
<dbReference type="InterPro" id="IPR027417">
    <property type="entry name" value="P-loop_NTPase"/>
</dbReference>
<evidence type="ECO:0000256" key="1">
    <source>
        <dbReference type="SAM" id="MobiDB-lite"/>
    </source>
</evidence>
<feature type="compositionally biased region" description="Low complexity" evidence="1">
    <location>
        <begin position="232"/>
        <end position="247"/>
    </location>
</feature>
<feature type="compositionally biased region" description="Polar residues" evidence="1">
    <location>
        <begin position="121"/>
        <end position="145"/>
    </location>
</feature>
<dbReference type="EMBL" id="BNCQ01000018">
    <property type="protein sequence ID" value="GIM05392.1"/>
    <property type="molecule type" value="Genomic_DNA"/>
</dbReference>
<feature type="region of interest" description="Disordered" evidence="1">
    <location>
        <begin position="118"/>
        <end position="174"/>
    </location>
</feature>
<feature type="compositionally biased region" description="Basic and acidic residues" evidence="1">
    <location>
        <begin position="261"/>
        <end position="279"/>
    </location>
</feature>
<feature type="non-terminal residue" evidence="2">
    <location>
        <position position="1"/>
    </location>
</feature>
<dbReference type="Proteomes" id="UP000722791">
    <property type="component" value="Unassembled WGS sequence"/>
</dbReference>
<feature type="non-terminal residue" evidence="2">
    <location>
        <position position="605"/>
    </location>
</feature>
<organism evidence="2 3">
    <name type="scientific">Volvox reticuliferus</name>
    <dbReference type="NCBI Taxonomy" id="1737510"/>
    <lineage>
        <taxon>Eukaryota</taxon>
        <taxon>Viridiplantae</taxon>
        <taxon>Chlorophyta</taxon>
        <taxon>core chlorophytes</taxon>
        <taxon>Chlorophyceae</taxon>
        <taxon>CS clade</taxon>
        <taxon>Chlamydomonadales</taxon>
        <taxon>Volvocaceae</taxon>
        <taxon>Volvox</taxon>
    </lineage>
</organism>
<gene>
    <name evidence="2" type="ORF">Vretimale_9864</name>
</gene>
<feature type="region of interest" description="Disordered" evidence="1">
    <location>
        <begin position="232"/>
        <end position="311"/>
    </location>
</feature>